<reference evidence="4" key="1">
    <citation type="submission" date="2016-06" db="EMBL/GenBank/DDBJ databases">
        <authorList>
            <person name="Varghese N."/>
            <person name="Submissions Spin"/>
        </authorList>
    </citation>
    <scope>NUCLEOTIDE SEQUENCE [LARGE SCALE GENOMIC DNA]</scope>
    <source>
        <strain evidence="4">DSM 44815</strain>
    </source>
</reference>
<dbReference type="Proteomes" id="UP000199385">
    <property type="component" value="Chromosome I"/>
</dbReference>
<evidence type="ECO:0000256" key="2">
    <source>
        <dbReference type="SAM" id="Phobius"/>
    </source>
</evidence>
<evidence type="ECO:0000313" key="3">
    <source>
        <dbReference type="EMBL" id="SBT47992.1"/>
    </source>
</evidence>
<feature type="region of interest" description="Disordered" evidence="1">
    <location>
        <begin position="67"/>
        <end position="108"/>
    </location>
</feature>
<organism evidence="3 4">
    <name type="scientific">Micromonospora auratinigra</name>
    <dbReference type="NCBI Taxonomy" id="261654"/>
    <lineage>
        <taxon>Bacteria</taxon>
        <taxon>Bacillati</taxon>
        <taxon>Actinomycetota</taxon>
        <taxon>Actinomycetes</taxon>
        <taxon>Micromonosporales</taxon>
        <taxon>Micromonosporaceae</taxon>
        <taxon>Micromonospora</taxon>
    </lineage>
</organism>
<feature type="compositionally biased region" description="Pro residues" evidence="1">
    <location>
        <begin position="72"/>
        <end position="88"/>
    </location>
</feature>
<feature type="transmembrane region" description="Helical" evidence="2">
    <location>
        <begin position="44"/>
        <end position="66"/>
    </location>
</feature>
<proteinExistence type="predicted"/>
<sequence length="396" mass="42120">MSEQENHALLAEQLGRYRATAIAEVEVPGPAAVRRTVRRNHRRTLAAAVVSAVALLTGPAVGYAAFDRDPAPRPVEPTLSPTPGPSLSPTPTSSPTVAGHAPPAPDGRISRKQLLAARVDLPAWRSGNGCASTDVRLVAERGNNTVTLYTLAYGDVDGDGATETVALVQCVDRGFGSQQVVAFDRNTAGAIVTLGRVVRTARETPQWLIDLDVRADGVVRVRVGDIAPGGGWPGDWSQRQWRGYRWDGEQFRQAEGPTTFGPNPYSTDLAVTASDLVLRPDADGSQVGTIEVRLRNLGDRVADNVDLSLDLPPSLVADGGGWAGCRPDMPRLRPPSCLWGSLGPHAEVTLRLGVRLPPNVDLTPGRALVKGTALGPDLNNLLDPDFGNNEDTIGYR</sequence>
<protein>
    <submittedName>
        <fullName evidence="3">Uncharacterized protein</fullName>
    </submittedName>
</protein>
<accession>A0A1A8ZV49</accession>
<dbReference type="EMBL" id="LT594323">
    <property type="protein sequence ID" value="SBT47992.1"/>
    <property type="molecule type" value="Genomic_DNA"/>
</dbReference>
<name>A0A1A8ZV49_9ACTN</name>
<evidence type="ECO:0000313" key="4">
    <source>
        <dbReference type="Proteomes" id="UP000199385"/>
    </source>
</evidence>
<dbReference type="STRING" id="261654.GA0070611_3919"/>
<dbReference type="RefSeq" id="WP_091666309.1">
    <property type="nucleotide sequence ID" value="NZ_LT594323.1"/>
</dbReference>
<keyword evidence="2" id="KW-0812">Transmembrane</keyword>
<dbReference type="PATRIC" id="fig|261654.4.peg.3981"/>
<keyword evidence="4" id="KW-1185">Reference proteome</keyword>
<gene>
    <name evidence="3" type="ORF">GA0070611_3919</name>
</gene>
<evidence type="ECO:0000256" key="1">
    <source>
        <dbReference type="SAM" id="MobiDB-lite"/>
    </source>
</evidence>
<dbReference type="OrthoDB" id="3403968at2"/>
<dbReference type="AlphaFoldDB" id="A0A1A8ZV49"/>
<keyword evidence="2" id="KW-0472">Membrane</keyword>
<keyword evidence="2" id="KW-1133">Transmembrane helix</keyword>